<dbReference type="KEGG" id="lul:LPB138_02870"/>
<keyword evidence="4" id="KW-1185">Reference proteome</keyword>
<reference evidence="3 4" key="1">
    <citation type="submission" date="2016-10" db="EMBL/GenBank/DDBJ databases">
        <title>Lutibacter sp. LPB0138, isolated from marine gastropod.</title>
        <authorList>
            <person name="Kim E."/>
            <person name="Yi H."/>
        </authorList>
    </citation>
    <scope>NUCLEOTIDE SEQUENCE [LARGE SCALE GENOMIC DNA]</scope>
    <source>
        <strain evidence="3 4">LPB0138</strain>
    </source>
</reference>
<dbReference type="NCBIfam" id="TIGR00035">
    <property type="entry name" value="asp_race"/>
    <property type="match status" value="1"/>
</dbReference>
<dbReference type="RefSeq" id="WP_070235803.1">
    <property type="nucleotide sequence ID" value="NZ_CP017478.1"/>
</dbReference>
<dbReference type="OrthoDB" id="9803739at2"/>
<keyword evidence="2" id="KW-0413">Isomerase</keyword>
<accession>A0A1D8P531</accession>
<evidence type="ECO:0000313" key="3">
    <source>
        <dbReference type="EMBL" id="AOW19687.1"/>
    </source>
</evidence>
<dbReference type="PROSITE" id="PS00924">
    <property type="entry name" value="ASP_GLU_RACEMASE_2"/>
    <property type="match status" value="1"/>
</dbReference>
<evidence type="ECO:0000313" key="4">
    <source>
        <dbReference type="Proteomes" id="UP000176050"/>
    </source>
</evidence>
<protein>
    <submittedName>
        <fullName evidence="3">Aspartate racemase</fullName>
    </submittedName>
</protein>
<dbReference type="InterPro" id="IPR001920">
    <property type="entry name" value="Asp/Glu_race"/>
</dbReference>
<sequence length="229" mass="25373">MKTIGLIGGITPESTILYYRILNQLASDTIGSGHSAKVLLNSVDFGEVSMLQKNNRWDLLDKLMANAGSNLEKGWASLILICANTMHLTIDAVRKVVSIPVIHIADATSKLILNKGLKKIGLLGTKYTMEKNFYTDILKSYGIEAVIPNEEYRNEIHRVIYDELSIGEIKESSKQYYLDVIQKLIDNGVEGIVLGCTEIPLLIKQKDVSVPTFDTTTIHATTAFNMANK</sequence>
<dbReference type="PANTHER" id="PTHR21198">
    <property type="entry name" value="GLUTAMATE RACEMASE"/>
    <property type="match status" value="1"/>
</dbReference>
<dbReference type="GO" id="GO:0047661">
    <property type="term" value="F:amino-acid racemase activity"/>
    <property type="evidence" value="ECO:0007669"/>
    <property type="project" value="InterPro"/>
</dbReference>
<dbReference type="InterPro" id="IPR033134">
    <property type="entry name" value="Asp/Glu_racemase_AS_2"/>
</dbReference>
<dbReference type="InterPro" id="IPR015942">
    <property type="entry name" value="Asp/Glu/hydantoin_racemase"/>
</dbReference>
<dbReference type="InterPro" id="IPR004380">
    <property type="entry name" value="Asp_race"/>
</dbReference>
<name>A0A1D8P531_9FLAO</name>
<gene>
    <name evidence="3" type="ORF">LPB138_02870</name>
</gene>
<organism evidence="3 4">
    <name type="scientific">Urechidicola croceus</name>
    <dbReference type="NCBI Taxonomy" id="1850246"/>
    <lineage>
        <taxon>Bacteria</taxon>
        <taxon>Pseudomonadati</taxon>
        <taxon>Bacteroidota</taxon>
        <taxon>Flavobacteriia</taxon>
        <taxon>Flavobacteriales</taxon>
        <taxon>Flavobacteriaceae</taxon>
        <taxon>Urechidicola</taxon>
    </lineage>
</organism>
<dbReference type="STRING" id="1850246.LPB138_02870"/>
<proteinExistence type="inferred from homology"/>
<dbReference type="PANTHER" id="PTHR21198:SF7">
    <property type="entry name" value="ASPARTATE-GLUTAMATE RACEMASE FAMILY"/>
    <property type="match status" value="1"/>
</dbReference>
<dbReference type="AlphaFoldDB" id="A0A1D8P531"/>
<dbReference type="Gene3D" id="3.40.50.1860">
    <property type="match status" value="2"/>
</dbReference>
<evidence type="ECO:0000256" key="1">
    <source>
        <dbReference type="ARBA" id="ARBA00007847"/>
    </source>
</evidence>
<dbReference type="EMBL" id="CP017478">
    <property type="protein sequence ID" value="AOW19687.1"/>
    <property type="molecule type" value="Genomic_DNA"/>
</dbReference>
<dbReference type="PROSITE" id="PS00923">
    <property type="entry name" value="ASP_GLU_RACEMASE_1"/>
    <property type="match status" value="1"/>
</dbReference>
<dbReference type="InterPro" id="IPR018187">
    <property type="entry name" value="Asp/Glu_racemase_AS_1"/>
</dbReference>
<dbReference type="Proteomes" id="UP000176050">
    <property type="component" value="Chromosome"/>
</dbReference>
<evidence type="ECO:0000256" key="2">
    <source>
        <dbReference type="ARBA" id="ARBA00023235"/>
    </source>
</evidence>
<dbReference type="SUPFAM" id="SSF53681">
    <property type="entry name" value="Aspartate/glutamate racemase"/>
    <property type="match status" value="2"/>
</dbReference>
<comment type="similarity">
    <text evidence="1">Belongs to the aspartate/glutamate racemases family.</text>
</comment>
<dbReference type="Pfam" id="PF01177">
    <property type="entry name" value="Asp_Glu_race"/>
    <property type="match status" value="1"/>
</dbReference>